<organism evidence="1 2">
    <name type="scientific">Paenibacillus agaridevorans</name>
    <dbReference type="NCBI Taxonomy" id="171404"/>
    <lineage>
        <taxon>Bacteria</taxon>
        <taxon>Bacillati</taxon>
        <taxon>Bacillota</taxon>
        <taxon>Bacilli</taxon>
        <taxon>Bacillales</taxon>
        <taxon>Paenibacillaceae</taxon>
        <taxon>Paenibacillus</taxon>
    </lineage>
</organism>
<gene>
    <name evidence="1" type="ORF">PAT3040_06224</name>
</gene>
<evidence type="ECO:0000313" key="2">
    <source>
        <dbReference type="Proteomes" id="UP000245202"/>
    </source>
</evidence>
<dbReference type="Pfam" id="PF09580">
    <property type="entry name" value="Spore_YhcN_YlaJ"/>
    <property type="match status" value="1"/>
</dbReference>
<proteinExistence type="predicted"/>
<dbReference type="EMBL" id="BDQX01000398">
    <property type="protein sequence ID" value="GBG11408.1"/>
    <property type="molecule type" value="Genomic_DNA"/>
</dbReference>
<dbReference type="AlphaFoldDB" id="A0A2R5F1P0"/>
<evidence type="ECO:0000313" key="1">
    <source>
        <dbReference type="EMBL" id="GBG11408.1"/>
    </source>
</evidence>
<dbReference type="Proteomes" id="UP000245202">
    <property type="component" value="Unassembled WGS sequence"/>
</dbReference>
<reference evidence="1 2" key="1">
    <citation type="submission" date="2017-08" db="EMBL/GenBank/DDBJ databases">
        <title>Substantial Increase in Enzyme Production by Combined Drug-Resistance Mutations in Paenibacillus agaridevorans.</title>
        <authorList>
            <person name="Tanaka Y."/>
            <person name="Funane K."/>
            <person name="Hosaka T."/>
            <person name="Shiwa Y."/>
            <person name="Fujita N."/>
            <person name="Miyazaki T."/>
            <person name="Yoshikawa H."/>
            <person name="Murakami K."/>
            <person name="Kasahara K."/>
            <person name="Inaoka T."/>
            <person name="Hiraga Y."/>
            <person name="Ochi K."/>
        </authorList>
    </citation>
    <scope>NUCLEOTIDE SEQUENCE [LARGE SCALE GENOMIC DNA]</scope>
    <source>
        <strain evidence="1 2">T-3040</strain>
    </source>
</reference>
<name>A0A2R5F1P0_9BACL</name>
<sequence length="251" mass="27948">MIIRSRGAWTLLTACIVLGGMLGGCSMEKQGDLGNKNLRTNEVRYDANGNRLLTDKRFADDQKNEMNRVNGRRLSSNNLVGTHRNYRLEIKPEFGEKLVQEVAGIHHAVVMLADYNAYVAVSLDKEASGDGIGTLSRTYMGLSGAKGTEAGRRIGTLSTGQERLNDELTEKVSSALKAMRPNIELVYVSANPDFVGRMNAYQNDSLQGFPVQHYIMEFNGMVERIFPPRTTKSSDELIRPYGHRFSGRLLE</sequence>
<comment type="caution">
    <text evidence="1">The sequence shown here is derived from an EMBL/GenBank/DDBJ whole genome shotgun (WGS) entry which is preliminary data.</text>
</comment>
<evidence type="ECO:0008006" key="3">
    <source>
        <dbReference type="Google" id="ProtNLM"/>
    </source>
</evidence>
<dbReference type="RefSeq" id="WP_087571532.1">
    <property type="nucleotide sequence ID" value="NZ_BDQX01000398.1"/>
</dbReference>
<dbReference type="InterPro" id="IPR019076">
    <property type="entry name" value="Spore_lipoprot_YhcN/YlaJ-like"/>
</dbReference>
<keyword evidence="2" id="KW-1185">Reference proteome</keyword>
<dbReference type="PROSITE" id="PS51257">
    <property type="entry name" value="PROKAR_LIPOPROTEIN"/>
    <property type="match status" value="1"/>
</dbReference>
<protein>
    <recommendedName>
        <fullName evidence="3">Lipoprotein</fullName>
    </recommendedName>
</protein>
<accession>A0A2R5F1P0</accession>